<dbReference type="InterPro" id="IPR004642">
    <property type="entry name" value="Ser_deHydtase_asu"/>
</dbReference>
<proteinExistence type="inferred from homology"/>
<evidence type="ECO:0000259" key="12">
    <source>
        <dbReference type="Pfam" id="PF03313"/>
    </source>
</evidence>
<reference evidence="13" key="1">
    <citation type="submission" date="2020-08" db="EMBL/GenBank/DDBJ databases">
        <title>Genome public.</title>
        <authorList>
            <person name="Liu C."/>
            <person name="Sun Q."/>
        </authorList>
    </citation>
    <scope>NUCLEOTIDE SEQUENCE</scope>
    <source>
        <strain evidence="13">NSJ-23</strain>
    </source>
</reference>
<evidence type="ECO:0000256" key="3">
    <source>
        <dbReference type="ARBA" id="ARBA00008636"/>
    </source>
</evidence>
<evidence type="ECO:0000313" key="13">
    <source>
        <dbReference type="EMBL" id="MBC5722655.1"/>
    </source>
</evidence>
<evidence type="ECO:0000256" key="5">
    <source>
        <dbReference type="ARBA" id="ARBA00022485"/>
    </source>
</evidence>
<evidence type="ECO:0000256" key="4">
    <source>
        <dbReference type="ARBA" id="ARBA00022432"/>
    </source>
</evidence>
<dbReference type="GO" id="GO:0051539">
    <property type="term" value="F:4 iron, 4 sulfur cluster binding"/>
    <property type="evidence" value="ECO:0007669"/>
    <property type="project" value="UniProtKB-UniRule"/>
</dbReference>
<keyword evidence="4 11" id="KW-0312">Gluconeogenesis</keyword>
<dbReference type="GO" id="GO:0006094">
    <property type="term" value="P:gluconeogenesis"/>
    <property type="evidence" value="ECO:0007669"/>
    <property type="project" value="UniProtKB-KW"/>
</dbReference>
<dbReference type="GO" id="GO:0046872">
    <property type="term" value="F:metal ion binding"/>
    <property type="evidence" value="ECO:0007669"/>
    <property type="project" value="UniProtKB-KW"/>
</dbReference>
<keyword evidence="7 11" id="KW-0408">Iron</keyword>
<name>A0A8J6J8W6_9FIRM</name>
<dbReference type="GO" id="GO:0003941">
    <property type="term" value="F:L-serine ammonia-lyase activity"/>
    <property type="evidence" value="ECO:0007669"/>
    <property type="project" value="UniProtKB-UniRule"/>
</dbReference>
<comment type="caution">
    <text evidence="13">The sequence shown here is derived from an EMBL/GenBank/DDBJ whole genome shotgun (WGS) entry which is preliminary data.</text>
</comment>
<dbReference type="Proteomes" id="UP000628736">
    <property type="component" value="Unassembled WGS sequence"/>
</dbReference>
<comment type="pathway">
    <text evidence="2">Carbohydrate biosynthesis; gluconeogenesis.</text>
</comment>
<evidence type="ECO:0000256" key="6">
    <source>
        <dbReference type="ARBA" id="ARBA00022723"/>
    </source>
</evidence>
<keyword evidence="6 11" id="KW-0479">Metal-binding</keyword>
<evidence type="ECO:0000256" key="1">
    <source>
        <dbReference type="ARBA" id="ARBA00001966"/>
    </source>
</evidence>
<gene>
    <name evidence="13" type="primary">sdaAA</name>
    <name evidence="13" type="ORF">H8S11_07500</name>
</gene>
<comment type="cofactor">
    <cofactor evidence="1 11">
        <name>[4Fe-4S] cluster</name>
        <dbReference type="ChEBI" id="CHEBI:49883"/>
    </cofactor>
</comment>
<evidence type="ECO:0000256" key="9">
    <source>
        <dbReference type="ARBA" id="ARBA00023239"/>
    </source>
</evidence>
<dbReference type="InterPro" id="IPR005130">
    <property type="entry name" value="Ser_deHydtase-like_asu"/>
</dbReference>
<comment type="catalytic activity">
    <reaction evidence="10 11">
        <text>L-serine = pyruvate + NH4(+)</text>
        <dbReference type="Rhea" id="RHEA:19169"/>
        <dbReference type="ChEBI" id="CHEBI:15361"/>
        <dbReference type="ChEBI" id="CHEBI:28938"/>
        <dbReference type="ChEBI" id="CHEBI:33384"/>
        <dbReference type="EC" id="4.3.1.17"/>
    </reaction>
</comment>
<dbReference type="InterPro" id="IPR051318">
    <property type="entry name" value="Fe-S_L-Ser"/>
</dbReference>
<evidence type="ECO:0000256" key="8">
    <source>
        <dbReference type="ARBA" id="ARBA00023014"/>
    </source>
</evidence>
<dbReference type="PANTHER" id="PTHR30182:SF1">
    <property type="entry name" value="L-SERINE DEHYDRATASE 1"/>
    <property type="match status" value="1"/>
</dbReference>
<keyword evidence="14" id="KW-1185">Reference proteome</keyword>
<evidence type="ECO:0000256" key="11">
    <source>
        <dbReference type="RuleBase" id="RU366059"/>
    </source>
</evidence>
<feature type="domain" description="Serine dehydratase-like alpha subunit" evidence="12">
    <location>
        <begin position="17"/>
        <end position="276"/>
    </location>
</feature>
<evidence type="ECO:0000256" key="2">
    <source>
        <dbReference type="ARBA" id="ARBA00004742"/>
    </source>
</evidence>
<dbReference type="EC" id="4.3.1.17" evidence="11"/>
<sequence>MIEFTSIQQMLEETSSSGLPLWDAIRQADCQRQGISPQQSWDKMAAMLQAMEDADRSYQETDRSHSGLSGGDGGKMARYIRAGKPLCGPFLSEVMAGALRMGECNACMKRIVAAPTAGACGVLPAVLLPYARQFQAGADRLVEALYVASGFGMVIAARASISGAEGGCQAEIGSAAAMAAPALVHLQGGTPEQMANACAMAVKNLLGLVCDPVGGLVEVPCVKRNVIGAMDALSAAQMALAGIESRVPPDQVLDAMREVGQSLPHTLRETGKGGLAATPFGLRYTPKEADKR</sequence>
<evidence type="ECO:0000256" key="7">
    <source>
        <dbReference type="ARBA" id="ARBA00023004"/>
    </source>
</evidence>
<organism evidence="13 14">
    <name type="scientific">Flintibacter hominis</name>
    <dbReference type="NCBI Taxonomy" id="2763048"/>
    <lineage>
        <taxon>Bacteria</taxon>
        <taxon>Bacillati</taxon>
        <taxon>Bacillota</taxon>
        <taxon>Clostridia</taxon>
        <taxon>Eubacteriales</taxon>
        <taxon>Flintibacter</taxon>
    </lineage>
</organism>
<dbReference type="PANTHER" id="PTHR30182">
    <property type="entry name" value="L-SERINE DEHYDRATASE"/>
    <property type="match status" value="1"/>
</dbReference>
<evidence type="ECO:0000256" key="10">
    <source>
        <dbReference type="ARBA" id="ARBA00049406"/>
    </source>
</evidence>
<dbReference type="NCBIfam" id="TIGR00718">
    <property type="entry name" value="sda_alpha"/>
    <property type="match status" value="1"/>
</dbReference>
<protein>
    <recommendedName>
        <fullName evidence="11">L-serine dehydratase</fullName>
        <ecNumber evidence="11">4.3.1.17</ecNumber>
    </recommendedName>
</protein>
<keyword evidence="9 11" id="KW-0456">Lyase</keyword>
<evidence type="ECO:0000313" key="14">
    <source>
        <dbReference type="Proteomes" id="UP000628736"/>
    </source>
</evidence>
<keyword evidence="8 11" id="KW-0411">Iron-sulfur</keyword>
<accession>A0A8J6J8W6</accession>
<keyword evidence="5 11" id="KW-0004">4Fe-4S</keyword>
<dbReference type="EMBL" id="JACOPO010000004">
    <property type="protein sequence ID" value="MBC5722655.1"/>
    <property type="molecule type" value="Genomic_DNA"/>
</dbReference>
<dbReference type="AlphaFoldDB" id="A0A8J6J8W6"/>
<comment type="similarity">
    <text evidence="3 11">Belongs to the iron-sulfur dependent L-serine dehydratase family.</text>
</comment>
<dbReference type="Pfam" id="PF03313">
    <property type="entry name" value="SDH_alpha"/>
    <property type="match status" value="1"/>
</dbReference>